<organism evidence="8 9">
    <name type="scientific">Microlunatus endophyticus</name>
    <dbReference type="NCBI Taxonomy" id="1716077"/>
    <lineage>
        <taxon>Bacteria</taxon>
        <taxon>Bacillati</taxon>
        <taxon>Actinomycetota</taxon>
        <taxon>Actinomycetes</taxon>
        <taxon>Propionibacteriales</taxon>
        <taxon>Propionibacteriaceae</taxon>
        <taxon>Microlunatus</taxon>
    </lineage>
</organism>
<evidence type="ECO:0000256" key="5">
    <source>
        <dbReference type="ARBA" id="ARBA00024993"/>
    </source>
</evidence>
<keyword evidence="9" id="KW-1185">Reference proteome</keyword>
<dbReference type="GO" id="GO:0004089">
    <property type="term" value="F:carbonate dehydratase activity"/>
    <property type="evidence" value="ECO:0007669"/>
    <property type="project" value="UniProtKB-EC"/>
</dbReference>
<dbReference type="InterPro" id="IPR001765">
    <property type="entry name" value="Carbonic_anhydrase"/>
</dbReference>
<dbReference type="Proteomes" id="UP000613840">
    <property type="component" value="Unassembled WGS sequence"/>
</dbReference>
<evidence type="ECO:0000313" key="8">
    <source>
        <dbReference type="EMBL" id="GGL49569.1"/>
    </source>
</evidence>
<reference evidence="8" key="1">
    <citation type="journal article" date="2014" name="Int. J. Syst. Evol. Microbiol.">
        <title>Complete genome sequence of Corynebacterium casei LMG S-19264T (=DSM 44701T), isolated from a smear-ripened cheese.</title>
        <authorList>
            <consortium name="US DOE Joint Genome Institute (JGI-PGF)"/>
            <person name="Walter F."/>
            <person name="Albersmeier A."/>
            <person name="Kalinowski J."/>
            <person name="Ruckert C."/>
        </authorList>
    </citation>
    <scope>NUCLEOTIDE SEQUENCE</scope>
    <source>
        <strain evidence="8">CGMCC 4.7306</strain>
    </source>
</reference>
<comment type="caution">
    <text evidence="8">The sequence shown here is derived from an EMBL/GenBank/DDBJ whole genome shotgun (WGS) entry which is preliminary data.</text>
</comment>
<keyword evidence="4 7" id="KW-0862">Zinc</keyword>
<comment type="similarity">
    <text evidence="1">Belongs to the beta-class carbonic anhydrase family.</text>
</comment>
<feature type="binding site" evidence="7">
    <location>
        <position position="94"/>
    </location>
    <ligand>
        <name>Zn(2+)</name>
        <dbReference type="ChEBI" id="CHEBI:29105"/>
    </ligand>
</feature>
<comment type="catalytic activity">
    <reaction evidence="6">
        <text>hydrogencarbonate + H(+) = CO2 + H2O</text>
        <dbReference type="Rhea" id="RHEA:10748"/>
        <dbReference type="ChEBI" id="CHEBI:15377"/>
        <dbReference type="ChEBI" id="CHEBI:15378"/>
        <dbReference type="ChEBI" id="CHEBI:16526"/>
        <dbReference type="ChEBI" id="CHEBI:17544"/>
        <dbReference type="EC" id="4.2.1.1"/>
    </reaction>
</comment>
<evidence type="ECO:0000256" key="3">
    <source>
        <dbReference type="ARBA" id="ARBA00022723"/>
    </source>
</evidence>
<evidence type="ECO:0000256" key="2">
    <source>
        <dbReference type="ARBA" id="ARBA00012925"/>
    </source>
</evidence>
<sequence>MVGVSAIDPLVAANIEFAKSFSGGLPGTPARKVAVVTCMDCRIDPVRALGVTVGDANVIRNAGGLVVEDTIRSLAISQRKLGTQAIMIIQHTRCGLSTFSDEEFRAELAAETGVTPPWGPRPFGAQEDNVRAALERIHASPFLPHTDDVRGFIFDVDTGLLNEVYASAS</sequence>
<feature type="binding site" evidence="7">
    <location>
        <position position="91"/>
    </location>
    <ligand>
        <name>Zn(2+)</name>
        <dbReference type="ChEBI" id="CHEBI:29105"/>
    </ligand>
</feature>
<dbReference type="CDD" id="cd03379">
    <property type="entry name" value="beta_CA_cladeD"/>
    <property type="match status" value="1"/>
</dbReference>
<dbReference type="Pfam" id="PF00484">
    <property type="entry name" value="Pro_CA"/>
    <property type="match status" value="1"/>
</dbReference>
<accession>A0A917S0V0</accession>
<dbReference type="AlphaFoldDB" id="A0A917S0V0"/>
<dbReference type="Gene3D" id="3.40.1050.10">
    <property type="entry name" value="Carbonic anhydrase"/>
    <property type="match status" value="1"/>
</dbReference>
<dbReference type="PANTHER" id="PTHR43175">
    <property type="entry name" value="CARBONIC ANHYDRASE"/>
    <property type="match status" value="1"/>
</dbReference>
<reference evidence="8" key="2">
    <citation type="submission" date="2020-09" db="EMBL/GenBank/DDBJ databases">
        <authorList>
            <person name="Sun Q."/>
            <person name="Zhou Y."/>
        </authorList>
    </citation>
    <scope>NUCLEOTIDE SEQUENCE</scope>
    <source>
        <strain evidence="8">CGMCC 4.7306</strain>
    </source>
</reference>
<evidence type="ECO:0000256" key="6">
    <source>
        <dbReference type="ARBA" id="ARBA00048348"/>
    </source>
</evidence>
<dbReference type="SUPFAM" id="SSF53056">
    <property type="entry name" value="beta-carbonic anhydrase, cab"/>
    <property type="match status" value="1"/>
</dbReference>
<dbReference type="PANTHER" id="PTHR43175:SF3">
    <property type="entry name" value="CARBON DISULFIDE HYDROLASE"/>
    <property type="match status" value="1"/>
</dbReference>
<evidence type="ECO:0000256" key="1">
    <source>
        <dbReference type="ARBA" id="ARBA00006217"/>
    </source>
</evidence>
<feature type="binding site" evidence="7">
    <location>
        <position position="40"/>
    </location>
    <ligand>
        <name>Zn(2+)</name>
        <dbReference type="ChEBI" id="CHEBI:29105"/>
    </ligand>
</feature>
<evidence type="ECO:0000256" key="4">
    <source>
        <dbReference type="ARBA" id="ARBA00022833"/>
    </source>
</evidence>
<dbReference type="GO" id="GO:0008270">
    <property type="term" value="F:zinc ion binding"/>
    <property type="evidence" value="ECO:0007669"/>
    <property type="project" value="InterPro"/>
</dbReference>
<evidence type="ECO:0000256" key="7">
    <source>
        <dbReference type="PIRSR" id="PIRSR601765-1"/>
    </source>
</evidence>
<keyword evidence="3 7" id="KW-0479">Metal-binding</keyword>
<name>A0A917S0V0_9ACTN</name>
<proteinExistence type="inferred from homology"/>
<dbReference type="InterPro" id="IPR036874">
    <property type="entry name" value="Carbonic_anhydrase_sf"/>
</dbReference>
<comment type="function">
    <text evidence="5">Catalyzes the reversible hydration of carbon dioxide to form bicarbonate.</text>
</comment>
<dbReference type="SMART" id="SM00947">
    <property type="entry name" value="Pro_CA"/>
    <property type="match status" value="1"/>
</dbReference>
<dbReference type="EC" id="4.2.1.1" evidence="2"/>
<protein>
    <recommendedName>
        <fullName evidence="2">carbonic anhydrase</fullName>
        <ecNumber evidence="2">4.2.1.1</ecNumber>
    </recommendedName>
</protein>
<feature type="binding site" evidence="7">
    <location>
        <position position="38"/>
    </location>
    <ligand>
        <name>Zn(2+)</name>
        <dbReference type="ChEBI" id="CHEBI:29105"/>
    </ligand>
</feature>
<evidence type="ECO:0000313" key="9">
    <source>
        <dbReference type="Proteomes" id="UP000613840"/>
    </source>
</evidence>
<gene>
    <name evidence="8" type="ORF">GCM10011575_04660</name>
</gene>
<comment type="cofactor">
    <cofactor evidence="7">
        <name>Zn(2+)</name>
        <dbReference type="ChEBI" id="CHEBI:29105"/>
    </cofactor>
    <text evidence="7">Binds 1 zinc ion per subunit.</text>
</comment>
<dbReference type="EMBL" id="BMMZ01000001">
    <property type="protein sequence ID" value="GGL49569.1"/>
    <property type="molecule type" value="Genomic_DNA"/>
</dbReference>